<evidence type="ECO:0000256" key="2">
    <source>
        <dbReference type="ARBA" id="ARBA00022741"/>
    </source>
</evidence>
<keyword evidence="1" id="KW-0808">Transferase</keyword>
<evidence type="ECO:0000256" key="1">
    <source>
        <dbReference type="ARBA" id="ARBA00022679"/>
    </source>
</evidence>
<dbReference type="InterPro" id="IPR051681">
    <property type="entry name" value="Ser/Thr_Kinases-Pseudokinases"/>
</dbReference>
<dbReference type="SUPFAM" id="SSF56112">
    <property type="entry name" value="Protein kinase-like (PK-like)"/>
    <property type="match status" value="1"/>
</dbReference>
<dbReference type="Proteomes" id="UP000027265">
    <property type="component" value="Unassembled WGS sequence"/>
</dbReference>
<proteinExistence type="predicted"/>
<feature type="region of interest" description="Disordered" evidence="5">
    <location>
        <begin position="21"/>
        <end position="47"/>
    </location>
</feature>
<dbReference type="Pfam" id="PF07714">
    <property type="entry name" value="PK_Tyr_Ser-Thr"/>
    <property type="match status" value="1"/>
</dbReference>
<keyword evidence="4" id="KW-0067">ATP-binding</keyword>
<dbReference type="PANTHER" id="PTHR44329:SF288">
    <property type="entry name" value="MITOGEN-ACTIVATED PROTEIN KINASE KINASE KINASE 20"/>
    <property type="match status" value="1"/>
</dbReference>
<dbReference type="PROSITE" id="PS50011">
    <property type="entry name" value="PROTEIN_KINASE_DOM"/>
    <property type="match status" value="1"/>
</dbReference>
<dbReference type="EMBL" id="KL197725">
    <property type="protein sequence ID" value="KDQ55363.1"/>
    <property type="molecule type" value="Genomic_DNA"/>
</dbReference>
<organism evidence="7 8">
    <name type="scientific">Jaapia argillacea MUCL 33604</name>
    <dbReference type="NCBI Taxonomy" id="933084"/>
    <lineage>
        <taxon>Eukaryota</taxon>
        <taxon>Fungi</taxon>
        <taxon>Dikarya</taxon>
        <taxon>Basidiomycota</taxon>
        <taxon>Agaricomycotina</taxon>
        <taxon>Agaricomycetes</taxon>
        <taxon>Agaricomycetidae</taxon>
        <taxon>Jaapiales</taxon>
        <taxon>Jaapiaceae</taxon>
        <taxon>Jaapia</taxon>
    </lineage>
</organism>
<reference evidence="8" key="1">
    <citation type="journal article" date="2014" name="Proc. Natl. Acad. Sci. U.S.A.">
        <title>Extensive sampling of basidiomycete genomes demonstrates inadequacy of the white-rot/brown-rot paradigm for wood decay fungi.</title>
        <authorList>
            <person name="Riley R."/>
            <person name="Salamov A.A."/>
            <person name="Brown D.W."/>
            <person name="Nagy L.G."/>
            <person name="Floudas D."/>
            <person name="Held B.W."/>
            <person name="Levasseur A."/>
            <person name="Lombard V."/>
            <person name="Morin E."/>
            <person name="Otillar R."/>
            <person name="Lindquist E.A."/>
            <person name="Sun H."/>
            <person name="LaButti K.M."/>
            <person name="Schmutz J."/>
            <person name="Jabbour D."/>
            <person name="Luo H."/>
            <person name="Baker S.E."/>
            <person name="Pisabarro A.G."/>
            <person name="Walton J.D."/>
            <person name="Blanchette R.A."/>
            <person name="Henrissat B."/>
            <person name="Martin F."/>
            <person name="Cullen D."/>
            <person name="Hibbett D.S."/>
            <person name="Grigoriev I.V."/>
        </authorList>
    </citation>
    <scope>NUCLEOTIDE SEQUENCE [LARGE SCALE GENOMIC DNA]</scope>
    <source>
        <strain evidence="8">MUCL 33604</strain>
    </source>
</reference>
<evidence type="ECO:0000259" key="6">
    <source>
        <dbReference type="PROSITE" id="PS50011"/>
    </source>
</evidence>
<evidence type="ECO:0000256" key="5">
    <source>
        <dbReference type="SAM" id="MobiDB-lite"/>
    </source>
</evidence>
<keyword evidence="8" id="KW-1185">Reference proteome</keyword>
<dbReference type="GO" id="GO:0004674">
    <property type="term" value="F:protein serine/threonine kinase activity"/>
    <property type="evidence" value="ECO:0007669"/>
    <property type="project" value="TreeGrafter"/>
</dbReference>
<evidence type="ECO:0000256" key="4">
    <source>
        <dbReference type="ARBA" id="ARBA00022840"/>
    </source>
</evidence>
<dbReference type="Gene3D" id="1.10.510.10">
    <property type="entry name" value="Transferase(Phosphotransferase) domain 1"/>
    <property type="match status" value="1"/>
</dbReference>
<dbReference type="InParanoid" id="A0A067PKC2"/>
<dbReference type="InterPro" id="IPR011009">
    <property type="entry name" value="Kinase-like_dom_sf"/>
</dbReference>
<dbReference type="GO" id="GO:0005524">
    <property type="term" value="F:ATP binding"/>
    <property type="evidence" value="ECO:0007669"/>
    <property type="project" value="UniProtKB-KW"/>
</dbReference>
<dbReference type="InterPro" id="IPR001245">
    <property type="entry name" value="Ser-Thr/Tyr_kinase_cat_dom"/>
</dbReference>
<evidence type="ECO:0000256" key="3">
    <source>
        <dbReference type="ARBA" id="ARBA00022777"/>
    </source>
</evidence>
<dbReference type="HOGENOM" id="CLU_000288_7_18_1"/>
<evidence type="ECO:0000313" key="8">
    <source>
        <dbReference type="Proteomes" id="UP000027265"/>
    </source>
</evidence>
<evidence type="ECO:0000313" key="7">
    <source>
        <dbReference type="EMBL" id="KDQ55363.1"/>
    </source>
</evidence>
<accession>A0A067PKC2</accession>
<dbReference type="STRING" id="933084.A0A067PKC2"/>
<keyword evidence="3" id="KW-0418">Kinase</keyword>
<dbReference type="AlphaFoldDB" id="A0A067PKC2"/>
<keyword evidence="2" id="KW-0547">Nucleotide-binding</keyword>
<gene>
    <name evidence="7" type="ORF">JAAARDRAFT_334016</name>
</gene>
<protein>
    <recommendedName>
        <fullName evidence="6">Protein kinase domain-containing protein</fullName>
    </recommendedName>
</protein>
<feature type="domain" description="Protein kinase" evidence="6">
    <location>
        <begin position="54"/>
        <end position="326"/>
    </location>
</feature>
<dbReference type="OrthoDB" id="538607at2759"/>
<dbReference type="PANTHER" id="PTHR44329">
    <property type="entry name" value="SERINE/THREONINE-PROTEIN KINASE TNNI3K-RELATED"/>
    <property type="match status" value="1"/>
</dbReference>
<sequence>MFEIQTHITFLPAMFREVQFTPGIDDPRDPTIISERPSNSGTRNSREQSYVIPNEHLLRSGHHDYGWTAIARCYYGDYDGKAVVVKAWWPRPFEFKDRAERFTNALFDQLDRWKEVHHPNVVAFLGVTWHANVQPSYLSLLPSLVLPFYENRNINNYSKSYSGQVDLIPLFLDVACGLDYLHNLSPPLPHGCVTGGNILVDSSGHACLTDVGIGKVTEAMWGSFTPRDTYRWFAPEILTKQRAIDMFTTAGDVYSFGMTMYEVYTGRPPFPTVRANTAVSDVLNGFRPPRPAAKEHIPDDMWDIIESCWKQDPLERPNINCVWRWIELCIRTREVKSISIGDGK</sequence>
<dbReference type="InterPro" id="IPR000719">
    <property type="entry name" value="Prot_kinase_dom"/>
</dbReference>
<name>A0A067PKC2_9AGAM</name>